<dbReference type="Proteomes" id="UP000254051">
    <property type="component" value="Unassembled WGS sequence"/>
</dbReference>
<dbReference type="PANTHER" id="PTHR43085:SF1">
    <property type="entry name" value="PSEUDOURIDINE KINASE-RELATED"/>
    <property type="match status" value="1"/>
</dbReference>
<dbReference type="InterPro" id="IPR050306">
    <property type="entry name" value="PfkB_Carbo_kinase"/>
</dbReference>
<accession>A0A316A3G1</accession>
<evidence type="ECO:0000256" key="2">
    <source>
        <dbReference type="ARBA" id="ARBA00022679"/>
    </source>
</evidence>
<dbReference type="CDD" id="cd01167">
    <property type="entry name" value="bac_FRK"/>
    <property type="match status" value="1"/>
</dbReference>
<dbReference type="InterPro" id="IPR029056">
    <property type="entry name" value="Ribokinase-like"/>
</dbReference>
<proteinExistence type="inferred from homology"/>
<dbReference type="EMBL" id="UHJJ01000002">
    <property type="protein sequence ID" value="SUQ12830.1"/>
    <property type="molecule type" value="Genomic_DNA"/>
</dbReference>
<evidence type="ECO:0000313" key="9">
    <source>
        <dbReference type="Proteomes" id="UP000254051"/>
    </source>
</evidence>
<dbReference type="GO" id="GO:0005524">
    <property type="term" value="F:ATP binding"/>
    <property type="evidence" value="ECO:0007669"/>
    <property type="project" value="UniProtKB-KW"/>
</dbReference>
<dbReference type="GO" id="GO:0008865">
    <property type="term" value="F:fructokinase activity"/>
    <property type="evidence" value="ECO:0007669"/>
    <property type="project" value="UniProtKB-ARBA"/>
</dbReference>
<keyword evidence="5" id="KW-0067">ATP-binding</keyword>
<dbReference type="InterPro" id="IPR011611">
    <property type="entry name" value="PfkB_dom"/>
</dbReference>
<sequence>MDFITIGEMVIDFLPGKETGSYIRNAGGAPANVAIASARNGLSAGMYCKLGNDDFGQFLIKTLQENGVTPLAPELTDEATTTMAFVSLNEQNDRSFTFARKPGADMMLDKNEIKENDLISCRIVQAGSCSLSAGKTVEATEYAMAKAHELGKLVGFDINYRNLMWNDNKEACTKKVLSILKYVDFLKLSDEEIDMVGGHGNVLNIMKEYDIAVVVLTMGSKGSELFYDGRSYVIPGFKADKVADTTGAGDAFWGGFLSNVLNQGIASVEQLNAELLKNAVVYGNVSGSLSVREKGAIASLPAREKIEKFLRENK</sequence>
<evidence type="ECO:0000256" key="6">
    <source>
        <dbReference type="RuleBase" id="RU003704"/>
    </source>
</evidence>
<feature type="domain" description="Carbohydrate kinase PfkB" evidence="7">
    <location>
        <begin position="6"/>
        <end position="302"/>
    </location>
</feature>
<reference evidence="9" key="1">
    <citation type="submission" date="2017-07" db="EMBL/GenBank/DDBJ databases">
        <authorList>
            <person name="Varghese N."/>
            <person name="Submissions S."/>
        </authorList>
    </citation>
    <scope>NUCLEOTIDE SEQUENCE [LARGE SCALE GENOMIC DNA]</scope>
    <source>
        <strain evidence="9">NLAE-zl-C134</strain>
    </source>
</reference>
<dbReference type="PANTHER" id="PTHR43085">
    <property type="entry name" value="HEXOKINASE FAMILY MEMBER"/>
    <property type="match status" value="1"/>
</dbReference>
<dbReference type="Gene3D" id="3.40.1190.20">
    <property type="match status" value="1"/>
</dbReference>
<dbReference type="PROSITE" id="PS00584">
    <property type="entry name" value="PFKB_KINASES_2"/>
    <property type="match status" value="1"/>
</dbReference>
<dbReference type="InterPro" id="IPR002139">
    <property type="entry name" value="Ribo/fructo_kinase"/>
</dbReference>
<organism evidence="8 9">
    <name type="scientific">Faecalicatena contorta</name>
    <dbReference type="NCBI Taxonomy" id="39482"/>
    <lineage>
        <taxon>Bacteria</taxon>
        <taxon>Bacillati</taxon>
        <taxon>Bacillota</taxon>
        <taxon>Clostridia</taxon>
        <taxon>Lachnospirales</taxon>
        <taxon>Lachnospiraceae</taxon>
        <taxon>Faecalicatena</taxon>
    </lineage>
</organism>
<evidence type="ECO:0000313" key="8">
    <source>
        <dbReference type="EMBL" id="SUQ12830.1"/>
    </source>
</evidence>
<dbReference type="SUPFAM" id="SSF53613">
    <property type="entry name" value="Ribokinase-like"/>
    <property type="match status" value="1"/>
</dbReference>
<keyword evidence="9" id="KW-1185">Reference proteome</keyword>
<evidence type="ECO:0000256" key="1">
    <source>
        <dbReference type="ARBA" id="ARBA00010688"/>
    </source>
</evidence>
<evidence type="ECO:0000256" key="4">
    <source>
        <dbReference type="ARBA" id="ARBA00022777"/>
    </source>
</evidence>
<dbReference type="PRINTS" id="PR00990">
    <property type="entry name" value="RIBOKINASE"/>
</dbReference>
<dbReference type="InterPro" id="IPR002173">
    <property type="entry name" value="Carboh/pur_kinase_PfkB_CS"/>
</dbReference>
<dbReference type="AlphaFoldDB" id="A0A316A3G1"/>
<keyword evidence="3" id="KW-0547">Nucleotide-binding</keyword>
<keyword evidence="4 6" id="KW-0418">Kinase</keyword>
<protein>
    <submittedName>
        <fullName evidence="8">Fructokinase/fructan beta-fructosidase</fullName>
    </submittedName>
</protein>
<dbReference type="Pfam" id="PF00294">
    <property type="entry name" value="PfkB"/>
    <property type="match status" value="1"/>
</dbReference>
<evidence type="ECO:0000256" key="3">
    <source>
        <dbReference type="ARBA" id="ARBA00022741"/>
    </source>
</evidence>
<gene>
    <name evidence="8" type="ORF">SAMN05216529_10245</name>
</gene>
<comment type="similarity">
    <text evidence="1 6">Belongs to the carbohydrate kinase PfkB family.</text>
</comment>
<evidence type="ECO:0000256" key="5">
    <source>
        <dbReference type="ARBA" id="ARBA00022840"/>
    </source>
</evidence>
<name>A0A316A3G1_9FIRM</name>
<keyword evidence="2 6" id="KW-0808">Transferase</keyword>
<dbReference type="GO" id="GO:0006000">
    <property type="term" value="P:fructose metabolic process"/>
    <property type="evidence" value="ECO:0007669"/>
    <property type="project" value="UniProtKB-ARBA"/>
</dbReference>
<evidence type="ECO:0000259" key="7">
    <source>
        <dbReference type="Pfam" id="PF00294"/>
    </source>
</evidence>